<dbReference type="GO" id="GO:0008270">
    <property type="term" value="F:zinc ion binding"/>
    <property type="evidence" value="ECO:0007669"/>
    <property type="project" value="InterPro"/>
</dbReference>
<dbReference type="Gene3D" id="3.40.80.10">
    <property type="entry name" value="Peptidoglycan recognition protein-like"/>
    <property type="match status" value="1"/>
</dbReference>
<dbReference type="GO" id="GO:0009253">
    <property type="term" value="P:peptidoglycan catabolic process"/>
    <property type="evidence" value="ECO:0007669"/>
    <property type="project" value="InterPro"/>
</dbReference>
<evidence type="ECO:0000313" key="7">
    <source>
        <dbReference type="Proteomes" id="UP000053268"/>
    </source>
</evidence>
<keyword evidence="1" id="KW-0399">Innate immunity</keyword>
<organism evidence="6 7">
    <name type="scientific">Papilio xuthus</name>
    <name type="common">Asian swallowtail butterfly</name>
    <dbReference type="NCBI Taxonomy" id="66420"/>
    <lineage>
        <taxon>Eukaryota</taxon>
        <taxon>Metazoa</taxon>
        <taxon>Ecdysozoa</taxon>
        <taxon>Arthropoda</taxon>
        <taxon>Hexapoda</taxon>
        <taxon>Insecta</taxon>
        <taxon>Pterygota</taxon>
        <taxon>Neoptera</taxon>
        <taxon>Endopterygota</taxon>
        <taxon>Lepidoptera</taxon>
        <taxon>Glossata</taxon>
        <taxon>Ditrysia</taxon>
        <taxon>Papilionoidea</taxon>
        <taxon>Papilionidae</taxon>
        <taxon>Papilioninae</taxon>
        <taxon>Papilio</taxon>
    </lineage>
</organism>
<reference evidence="6 7" key="1">
    <citation type="journal article" date="2015" name="Nat. Commun.">
        <title>Outbred genome sequencing and CRISPR/Cas9 gene editing in butterflies.</title>
        <authorList>
            <person name="Li X."/>
            <person name="Fan D."/>
            <person name="Zhang W."/>
            <person name="Liu G."/>
            <person name="Zhang L."/>
            <person name="Zhao L."/>
            <person name="Fang X."/>
            <person name="Chen L."/>
            <person name="Dong Y."/>
            <person name="Chen Y."/>
            <person name="Ding Y."/>
            <person name="Zhao R."/>
            <person name="Feng M."/>
            <person name="Zhu Y."/>
            <person name="Feng Y."/>
            <person name="Jiang X."/>
            <person name="Zhu D."/>
            <person name="Xiang H."/>
            <person name="Feng X."/>
            <person name="Li S."/>
            <person name="Wang J."/>
            <person name="Zhang G."/>
            <person name="Kronforst M.R."/>
            <person name="Wang W."/>
        </authorList>
    </citation>
    <scope>NUCLEOTIDE SEQUENCE [LARGE SCALE GENOMIC DNA]</scope>
    <source>
        <strain evidence="6">Ya'a_city_454_Px</strain>
        <tissue evidence="6">Whole body</tissue>
    </source>
</reference>
<keyword evidence="4" id="KW-0812">Transmembrane</keyword>
<dbReference type="AlphaFoldDB" id="A0A194PTR4"/>
<proteinExistence type="predicted"/>
<keyword evidence="4" id="KW-0472">Membrane</keyword>
<dbReference type="SMART" id="SM00701">
    <property type="entry name" value="PGRP"/>
    <property type="match status" value="1"/>
</dbReference>
<evidence type="ECO:0000313" key="6">
    <source>
        <dbReference type="EMBL" id="KPI96144.1"/>
    </source>
</evidence>
<keyword evidence="7" id="KW-1185">Reference proteome</keyword>
<name>A0A194PTR4_PAPXU</name>
<evidence type="ECO:0000256" key="1">
    <source>
        <dbReference type="ARBA" id="ARBA00022588"/>
    </source>
</evidence>
<dbReference type="PANTHER" id="PTHR11022">
    <property type="entry name" value="PEPTIDOGLYCAN RECOGNITION PROTEIN"/>
    <property type="match status" value="1"/>
</dbReference>
<dbReference type="GO" id="GO:0045087">
    <property type="term" value="P:innate immune response"/>
    <property type="evidence" value="ECO:0007669"/>
    <property type="project" value="UniProtKB-KW"/>
</dbReference>
<dbReference type="InterPro" id="IPR006619">
    <property type="entry name" value="PGRP_domain_met/bac"/>
</dbReference>
<protein>
    <submittedName>
        <fullName evidence="6">Peptidoglycan-recognition protein SB2</fullName>
    </submittedName>
</protein>
<dbReference type="Proteomes" id="UP000053268">
    <property type="component" value="Unassembled WGS sequence"/>
</dbReference>
<keyword evidence="4" id="KW-1133">Transmembrane helix</keyword>
<evidence type="ECO:0000259" key="5">
    <source>
        <dbReference type="SMART" id="SM00701"/>
    </source>
</evidence>
<dbReference type="PANTHER" id="PTHR11022:SF41">
    <property type="entry name" value="PEPTIDOGLYCAN-RECOGNITION PROTEIN LC-RELATED"/>
    <property type="match status" value="1"/>
</dbReference>
<feature type="transmembrane region" description="Helical" evidence="4">
    <location>
        <begin position="49"/>
        <end position="70"/>
    </location>
</feature>
<gene>
    <name evidence="6" type="ORF">RR46_06878</name>
</gene>
<dbReference type="SUPFAM" id="SSF55846">
    <property type="entry name" value="N-acetylmuramoyl-L-alanine amidase-like"/>
    <property type="match status" value="1"/>
</dbReference>
<evidence type="ECO:0000256" key="3">
    <source>
        <dbReference type="SAM" id="MobiDB-lite"/>
    </source>
</evidence>
<evidence type="ECO:0000256" key="4">
    <source>
        <dbReference type="SAM" id="Phobius"/>
    </source>
</evidence>
<accession>A0A194PTR4</accession>
<evidence type="ECO:0000256" key="2">
    <source>
        <dbReference type="ARBA" id="ARBA00022859"/>
    </source>
</evidence>
<dbReference type="STRING" id="66420.A0A194PTR4"/>
<feature type="domain" description="Peptidoglycan recognition protein family" evidence="5">
    <location>
        <begin position="89"/>
        <end position="224"/>
    </location>
</feature>
<feature type="compositionally biased region" description="Basic and acidic residues" evidence="3">
    <location>
        <begin position="8"/>
        <end position="25"/>
    </location>
</feature>
<dbReference type="InterPro" id="IPR015510">
    <property type="entry name" value="PGRP"/>
</dbReference>
<feature type="region of interest" description="Disordered" evidence="3">
    <location>
        <begin position="1"/>
        <end position="28"/>
    </location>
</feature>
<dbReference type="GO" id="GO:0008745">
    <property type="term" value="F:N-acetylmuramoyl-L-alanine amidase activity"/>
    <property type="evidence" value="ECO:0007669"/>
    <property type="project" value="InterPro"/>
</dbReference>
<keyword evidence="2" id="KW-0391">Immunity</keyword>
<dbReference type="EMBL" id="KQ459594">
    <property type="protein sequence ID" value="KPI96144.1"/>
    <property type="molecule type" value="Genomic_DNA"/>
</dbReference>
<sequence length="247" mass="28382">MQPLISPVDHESRTNSYRAEEENRGTEATPLLQRFPRYQGNDNHYRTRAVVSLLLLILLSGIVIGTYLLIIQSRSENVLPPIEEPERYVSRLQWDKNKEVNQLNLVPQLKKDTVIIVQTDTEQCDGIKTCSMLLNSMQENGTLLQYNFLVSPDGESFEALGWRRNSIIFPKYSTNALVLAFIGNYTQEAPSSAQVMQAKIFLENSISQEHLDLNFNIIGKKTKEFPKYLFLELSKLPQWNKQLSDMD</sequence>
<dbReference type="InterPro" id="IPR036505">
    <property type="entry name" value="Amidase/PGRP_sf"/>
</dbReference>